<dbReference type="CDD" id="cd00024">
    <property type="entry name" value="CD_CSD"/>
    <property type="match status" value="1"/>
</dbReference>
<proteinExistence type="predicted"/>
<feature type="region of interest" description="Disordered" evidence="3">
    <location>
        <begin position="145"/>
        <end position="285"/>
    </location>
</feature>
<dbReference type="Proteomes" id="UP000887561">
    <property type="component" value="Unplaced"/>
</dbReference>
<dbReference type="PROSITE" id="PS50013">
    <property type="entry name" value="CHROMO_2"/>
    <property type="match status" value="1"/>
</dbReference>
<comment type="subcellular location">
    <subcellularLocation>
        <location evidence="1">Nucleus</location>
    </subcellularLocation>
</comment>
<evidence type="ECO:0000256" key="3">
    <source>
        <dbReference type="SAM" id="MobiDB-lite"/>
    </source>
</evidence>
<feature type="compositionally biased region" description="Polar residues" evidence="3">
    <location>
        <begin position="218"/>
        <end position="255"/>
    </location>
</feature>
<dbReference type="InterPro" id="IPR016197">
    <property type="entry name" value="Chromo-like_dom_sf"/>
</dbReference>
<feature type="compositionally biased region" description="Polar residues" evidence="3">
    <location>
        <begin position="167"/>
        <end position="178"/>
    </location>
</feature>
<keyword evidence="5" id="KW-1185">Reference proteome</keyword>
<feature type="compositionally biased region" description="Basic residues" evidence="3">
    <location>
        <begin position="182"/>
        <end position="195"/>
    </location>
</feature>
<feature type="compositionally biased region" description="Basic and acidic residues" evidence="3">
    <location>
        <begin position="153"/>
        <end position="166"/>
    </location>
</feature>
<dbReference type="Pfam" id="PF00385">
    <property type="entry name" value="Chromo"/>
    <property type="match status" value="1"/>
</dbReference>
<dbReference type="SMART" id="SM00298">
    <property type="entry name" value="CHROMO"/>
    <property type="match status" value="1"/>
</dbReference>
<dbReference type="InterPro" id="IPR000953">
    <property type="entry name" value="Chromo/chromo_shadow_dom"/>
</dbReference>
<accession>A0A915LH57</accession>
<dbReference type="InterPro" id="IPR023780">
    <property type="entry name" value="Chromo_domain"/>
</dbReference>
<dbReference type="WBParaSite" id="scaffold11749_cov248.g15850">
    <property type="protein sequence ID" value="scaffold11749_cov248.g15850"/>
    <property type="gene ID" value="scaffold11749_cov248.g15850"/>
</dbReference>
<dbReference type="SUPFAM" id="SSF54160">
    <property type="entry name" value="Chromo domain-like"/>
    <property type="match status" value="1"/>
</dbReference>
<dbReference type="PANTHER" id="PTHR22812">
    <property type="entry name" value="CHROMOBOX PROTEIN"/>
    <property type="match status" value="1"/>
</dbReference>
<organism evidence="5 6">
    <name type="scientific">Meloidogyne javanica</name>
    <name type="common">Root-knot nematode worm</name>
    <dbReference type="NCBI Taxonomy" id="6303"/>
    <lineage>
        <taxon>Eukaryota</taxon>
        <taxon>Metazoa</taxon>
        <taxon>Ecdysozoa</taxon>
        <taxon>Nematoda</taxon>
        <taxon>Chromadorea</taxon>
        <taxon>Rhabditida</taxon>
        <taxon>Tylenchina</taxon>
        <taxon>Tylenchomorpha</taxon>
        <taxon>Tylenchoidea</taxon>
        <taxon>Meloidogynidae</taxon>
        <taxon>Meloidogyninae</taxon>
        <taxon>Meloidogyne</taxon>
        <taxon>Meloidogyne incognita group</taxon>
    </lineage>
</organism>
<dbReference type="InterPro" id="IPR051219">
    <property type="entry name" value="Heterochromatin_chromo-domain"/>
</dbReference>
<dbReference type="Gene3D" id="2.40.50.40">
    <property type="match status" value="1"/>
</dbReference>
<evidence type="ECO:0000259" key="4">
    <source>
        <dbReference type="PROSITE" id="PS50013"/>
    </source>
</evidence>
<evidence type="ECO:0000313" key="6">
    <source>
        <dbReference type="WBParaSite" id="scaffold11749_cov248.g15850"/>
    </source>
</evidence>
<name>A0A915LH57_MELJA</name>
<dbReference type="GO" id="GO:0005634">
    <property type="term" value="C:nucleus"/>
    <property type="evidence" value="ECO:0007669"/>
    <property type="project" value="UniProtKB-SubCell"/>
</dbReference>
<evidence type="ECO:0000256" key="1">
    <source>
        <dbReference type="ARBA" id="ARBA00004123"/>
    </source>
</evidence>
<feature type="domain" description="Chromo" evidence="4">
    <location>
        <begin position="90"/>
        <end position="152"/>
    </location>
</feature>
<feature type="compositionally biased region" description="Basic and acidic residues" evidence="3">
    <location>
        <begin position="200"/>
        <end position="215"/>
    </location>
</feature>
<sequence>MANHNVKEENISFSDHDYVPQNEQLDEINLDNVFIDVENVESNENVTSRRTIKKPQIFTMDKQEKQTKKRKAPKSGNVGRKNIKKEVPQYEVDYIFGKRSDKLHKGKIEYRVFWKGYAISDASWEPEDNLRHCSDAIENYERSQGLVQTKASKQKEAKLENIEDAKPTTSSASKQISSNGKNGKKNGRKKGKKRASSVGVDKKPVAKKQKLEEFSGTRARSSSFTKRKGSNSSNDGKTTAATNNSFNSKDTTPLRSDSLEGPSGNKTAGVVTRKHTKENNENGGVLTKKHSKLNVANISLITSVHPSGIEGIMDLVADVVMKDGSIKSVLTETLKNEAPKILFDYYERAMELKD</sequence>
<evidence type="ECO:0000256" key="2">
    <source>
        <dbReference type="ARBA" id="ARBA00023242"/>
    </source>
</evidence>
<dbReference type="AlphaFoldDB" id="A0A915LH57"/>
<keyword evidence="2" id="KW-0539">Nucleus</keyword>
<feature type="region of interest" description="Disordered" evidence="3">
    <location>
        <begin position="61"/>
        <end position="81"/>
    </location>
</feature>
<evidence type="ECO:0000313" key="5">
    <source>
        <dbReference type="Proteomes" id="UP000887561"/>
    </source>
</evidence>
<protein>
    <submittedName>
        <fullName evidence="6">Chromo domain-containing protein</fullName>
    </submittedName>
</protein>
<reference evidence="6" key="1">
    <citation type="submission" date="2022-11" db="UniProtKB">
        <authorList>
            <consortium name="WormBaseParasite"/>
        </authorList>
    </citation>
    <scope>IDENTIFICATION</scope>
</reference>